<keyword evidence="1" id="KW-1133">Transmembrane helix</keyword>
<keyword evidence="1" id="KW-0472">Membrane</keyword>
<dbReference type="AlphaFoldDB" id="A0A250FAW2"/>
<keyword evidence="3" id="KW-1185">Reference proteome</keyword>
<proteinExistence type="predicted"/>
<evidence type="ECO:0000256" key="1">
    <source>
        <dbReference type="SAM" id="Phobius"/>
    </source>
</evidence>
<dbReference type="Proteomes" id="UP000217276">
    <property type="component" value="Chromosome"/>
</dbReference>
<feature type="transmembrane region" description="Helical" evidence="1">
    <location>
        <begin position="129"/>
        <end position="150"/>
    </location>
</feature>
<feature type="transmembrane region" description="Helical" evidence="1">
    <location>
        <begin position="205"/>
        <end position="234"/>
    </location>
</feature>
<feature type="transmembrane region" description="Helical" evidence="1">
    <location>
        <begin position="42"/>
        <end position="63"/>
    </location>
</feature>
<name>A0A250FAW2_9FLAO</name>
<dbReference type="RefSeq" id="WP_095913083.1">
    <property type="nucleotide sequence ID" value="NZ_CAUUPF010000011.1"/>
</dbReference>
<feature type="transmembrane region" description="Helical" evidence="1">
    <location>
        <begin position="162"/>
        <end position="184"/>
    </location>
</feature>
<evidence type="ECO:0000313" key="3">
    <source>
        <dbReference type="Proteomes" id="UP000217276"/>
    </source>
</evidence>
<dbReference type="KEGG" id="clk:CGC53_01790"/>
<keyword evidence="1" id="KW-0812">Transmembrane</keyword>
<feature type="transmembrane region" description="Helical" evidence="1">
    <location>
        <begin position="246"/>
        <end position="278"/>
    </location>
</feature>
<sequence length="310" mass="35651">MLSERFENTKPITFIIVLIALLIGDGLYQYEILQIAPFNSPHTTTLLITFVLFWFSLLLLHQIDRWNELTETKNCYSIAFFSIFVVLFPSLFQEVKVVGANFLIIATLWRVLTLKTGEGISQKLFDTSLLIVCAGLLHPWALIFLLNIWISLLFYGAKKRRYWFIPLLAILIIGILLGATLILFDYTSFLSDYYQKLYTDIEHLLVFPSYPLPTLVALGCLGLLFAVSLIVYYFKTTYHSISSLVVIQFLWVAVIVAIVSKEVLYCFAPIAIIFALYVEKIRIWWLKETVLWLLLSLPAALLTLHFITKS</sequence>
<gene>
    <name evidence="2" type="ORF">CGC53_01790</name>
</gene>
<dbReference type="EMBL" id="CP022384">
    <property type="protein sequence ID" value="ATA81167.1"/>
    <property type="molecule type" value="Genomic_DNA"/>
</dbReference>
<feature type="transmembrane region" description="Helical" evidence="1">
    <location>
        <begin position="12"/>
        <end position="30"/>
    </location>
</feature>
<organism evidence="2 3">
    <name type="scientific">Capnocytophaga leadbetteri</name>
    <dbReference type="NCBI Taxonomy" id="327575"/>
    <lineage>
        <taxon>Bacteria</taxon>
        <taxon>Pseudomonadati</taxon>
        <taxon>Bacteroidota</taxon>
        <taxon>Flavobacteriia</taxon>
        <taxon>Flavobacteriales</taxon>
        <taxon>Flavobacteriaceae</taxon>
        <taxon>Capnocytophaga</taxon>
    </lineage>
</organism>
<evidence type="ECO:0000313" key="2">
    <source>
        <dbReference type="EMBL" id="ATA81167.1"/>
    </source>
</evidence>
<evidence type="ECO:0008006" key="4">
    <source>
        <dbReference type="Google" id="ProtNLM"/>
    </source>
</evidence>
<accession>A0A250FAW2</accession>
<feature type="transmembrane region" description="Helical" evidence="1">
    <location>
        <begin position="290"/>
        <end position="308"/>
    </location>
</feature>
<feature type="transmembrane region" description="Helical" evidence="1">
    <location>
        <begin position="75"/>
        <end position="92"/>
    </location>
</feature>
<protein>
    <recommendedName>
        <fullName evidence="4">Beta-carotene 15,15'-monooxygenase</fullName>
    </recommendedName>
</protein>
<reference evidence="3" key="1">
    <citation type="submission" date="2017-06" db="EMBL/GenBank/DDBJ databases">
        <title>Capnocytophaga spp. assemblies.</title>
        <authorList>
            <person name="Gulvik C.A."/>
        </authorList>
    </citation>
    <scope>NUCLEOTIDE SEQUENCE [LARGE SCALE GENOMIC DNA]</scope>
    <source>
        <strain evidence="3">H6253</strain>
    </source>
</reference>